<proteinExistence type="predicted"/>
<sequence length="116" mass="12564">EAGVVRVEAGMVRVEAGVVRVEAGMVRVEAGVVRVATGTMTMARKMAKTRMGIMRAMRETGEVTVDIGETREDLEVGVMDMEAETLIIMDLASETVTSMETGTITLRTQLKNMPKS</sequence>
<accession>A0A1B6M7K9</accession>
<name>A0A1B6M7K9_9HEMI</name>
<dbReference type="AlphaFoldDB" id="A0A1B6M7K9"/>
<feature type="non-terminal residue" evidence="1">
    <location>
        <position position="1"/>
    </location>
</feature>
<reference evidence="1" key="1">
    <citation type="submission" date="2015-11" db="EMBL/GenBank/DDBJ databases">
        <title>De novo transcriptome assembly of four potential Pierce s Disease insect vectors from Arizona vineyards.</title>
        <authorList>
            <person name="Tassone E.E."/>
        </authorList>
    </citation>
    <scope>NUCLEOTIDE SEQUENCE</scope>
</reference>
<protein>
    <submittedName>
        <fullName evidence="1">Uncharacterized protein</fullName>
    </submittedName>
</protein>
<dbReference type="EMBL" id="GEBQ01008094">
    <property type="protein sequence ID" value="JAT31883.1"/>
    <property type="molecule type" value="Transcribed_RNA"/>
</dbReference>
<evidence type="ECO:0000313" key="1">
    <source>
        <dbReference type="EMBL" id="JAT31883.1"/>
    </source>
</evidence>
<gene>
    <name evidence="1" type="ORF">g.13557</name>
</gene>
<organism evidence="1">
    <name type="scientific">Graphocephala atropunctata</name>
    <dbReference type="NCBI Taxonomy" id="36148"/>
    <lineage>
        <taxon>Eukaryota</taxon>
        <taxon>Metazoa</taxon>
        <taxon>Ecdysozoa</taxon>
        <taxon>Arthropoda</taxon>
        <taxon>Hexapoda</taxon>
        <taxon>Insecta</taxon>
        <taxon>Pterygota</taxon>
        <taxon>Neoptera</taxon>
        <taxon>Paraneoptera</taxon>
        <taxon>Hemiptera</taxon>
        <taxon>Auchenorrhyncha</taxon>
        <taxon>Membracoidea</taxon>
        <taxon>Cicadellidae</taxon>
        <taxon>Cicadellinae</taxon>
        <taxon>Cicadellini</taxon>
        <taxon>Graphocephala</taxon>
    </lineage>
</organism>
<dbReference type="PROSITE" id="PS51300">
    <property type="entry name" value="NIRD"/>
    <property type="match status" value="1"/>
</dbReference>